<dbReference type="PROSITE" id="PS50013">
    <property type="entry name" value="CHROMO_2"/>
    <property type="match status" value="1"/>
</dbReference>
<dbReference type="SUPFAM" id="SSF54160">
    <property type="entry name" value="Chromo domain-like"/>
    <property type="match status" value="1"/>
</dbReference>
<gene>
    <name evidence="2" type="ORF">PHPALM_20508</name>
</gene>
<keyword evidence="3" id="KW-1185">Reference proteome</keyword>
<protein>
    <recommendedName>
        <fullName evidence="1">Chromo domain-containing protein</fullName>
    </recommendedName>
</protein>
<dbReference type="Proteomes" id="UP000237271">
    <property type="component" value="Unassembled WGS sequence"/>
</dbReference>
<name>A0A2P4XEQ6_9STRA</name>
<feature type="domain" description="Chromo" evidence="1">
    <location>
        <begin position="164"/>
        <end position="214"/>
    </location>
</feature>
<reference evidence="2 3" key="1">
    <citation type="journal article" date="2017" name="Genome Biol. Evol.">
        <title>Phytophthora megakarya and P. palmivora, closely related causal agents of cacao black pod rot, underwent increases in genome sizes and gene numbers by different mechanisms.</title>
        <authorList>
            <person name="Ali S.S."/>
            <person name="Shao J."/>
            <person name="Lary D.J."/>
            <person name="Kronmiller B."/>
            <person name="Shen D."/>
            <person name="Strem M.D."/>
            <person name="Amoako-Attah I."/>
            <person name="Akrofi A.Y."/>
            <person name="Begoude B.A."/>
            <person name="Ten Hoopen G.M."/>
            <person name="Coulibaly K."/>
            <person name="Kebe B.I."/>
            <person name="Melnick R.L."/>
            <person name="Guiltinan M.J."/>
            <person name="Tyler B.M."/>
            <person name="Meinhardt L.W."/>
            <person name="Bailey B.A."/>
        </authorList>
    </citation>
    <scope>NUCLEOTIDE SEQUENCE [LARGE SCALE GENOMIC DNA]</scope>
    <source>
        <strain evidence="3">sbr112.9</strain>
    </source>
</reference>
<evidence type="ECO:0000313" key="2">
    <source>
        <dbReference type="EMBL" id="POM64024.1"/>
    </source>
</evidence>
<proteinExistence type="predicted"/>
<dbReference type="InterPro" id="IPR000953">
    <property type="entry name" value="Chromo/chromo_shadow_dom"/>
</dbReference>
<accession>A0A2P4XEQ6</accession>
<dbReference type="Gene3D" id="2.40.50.40">
    <property type="match status" value="1"/>
</dbReference>
<dbReference type="InterPro" id="IPR016197">
    <property type="entry name" value="Chromo-like_dom_sf"/>
</dbReference>
<comment type="caution">
    <text evidence="2">The sequence shown here is derived from an EMBL/GenBank/DDBJ whole genome shotgun (WGS) entry which is preliminary data.</text>
</comment>
<evidence type="ECO:0000313" key="3">
    <source>
        <dbReference type="Proteomes" id="UP000237271"/>
    </source>
</evidence>
<evidence type="ECO:0000259" key="1">
    <source>
        <dbReference type="PROSITE" id="PS50013"/>
    </source>
</evidence>
<dbReference type="EMBL" id="NCKW01011218">
    <property type="protein sequence ID" value="POM64024.1"/>
    <property type="molecule type" value="Genomic_DNA"/>
</dbReference>
<sequence length="233" mass="26554">MWSDMVSRWAGNHIQEVHLRCMTLQSSKLTSKYTAPKKTYTTTQAHAHFEWPSKAEIVKSQNRHKTSRPLLSITDGNDIEAERPLLSRKEIYLPGPPESAGDTYLLVLKDEATHFCELTPRSTPTSTVAVEAILAWHSRYGRRQTSLQITEEIREHVSAQGQILAVEGLLDYRCNAQKKDYDILVSWKGLKPIEDSWKSAKSLTQDISTLLKQFAVTGDYSRFERHVGVLTQR</sequence>
<dbReference type="CDD" id="cd00024">
    <property type="entry name" value="CD_CSD"/>
    <property type="match status" value="1"/>
</dbReference>
<organism evidence="2 3">
    <name type="scientific">Phytophthora palmivora</name>
    <dbReference type="NCBI Taxonomy" id="4796"/>
    <lineage>
        <taxon>Eukaryota</taxon>
        <taxon>Sar</taxon>
        <taxon>Stramenopiles</taxon>
        <taxon>Oomycota</taxon>
        <taxon>Peronosporomycetes</taxon>
        <taxon>Peronosporales</taxon>
        <taxon>Peronosporaceae</taxon>
        <taxon>Phytophthora</taxon>
    </lineage>
</organism>
<dbReference type="AlphaFoldDB" id="A0A2P4XEQ6"/>